<keyword evidence="1" id="KW-0175">Coiled coil</keyword>
<proteinExistence type="predicted"/>
<keyword evidence="3" id="KW-1185">Reference proteome</keyword>
<organism evidence="2 3">
    <name type="scientific">Pristionchus mayeri</name>
    <dbReference type="NCBI Taxonomy" id="1317129"/>
    <lineage>
        <taxon>Eukaryota</taxon>
        <taxon>Metazoa</taxon>
        <taxon>Ecdysozoa</taxon>
        <taxon>Nematoda</taxon>
        <taxon>Chromadorea</taxon>
        <taxon>Rhabditida</taxon>
        <taxon>Rhabditina</taxon>
        <taxon>Diplogasteromorpha</taxon>
        <taxon>Diplogasteroidea</taxon>
        <taxon>Neodiplogasteridae</taxon>
        <taxon>Pristionchus</taxon>
    </lineage>
</organism>
<comment type="caution">
    <text evidence="2">The sequence shown here is derived from an EMBL/GenBank/DDBJ whole genome shotgun (WGS) entry which is preliminary data.</text>
</comment>
<reference evidence="3" key="1">
    <citation type="submission" date="2022-10" db="EMBL/GenBank/DDBJ databases">
        <title>Genome assembly of Pristionchus species.</title>
        <authorList>
            <person name="Yoshida K."/>
            <person name="Sommer R.J."/>
        </authorList>
    </citation>
    <scope>NUCLEOTIDE SEQUENCE [LARGE SCALE GENOMIC DNA]</scope>
    <source>
        <strain evidence="3">RS5460</strain>
    </source>
</reference>
<feature type="coiled-coil region" evidence="1">
    <location>
        <begin position="12"/>
        <end position="101"/>
    </location>
</feature>
<evidence type="ECO:0000256" key="1">
    <source>
        <dbReference type="SAM" id="Coils"/>
    </source>
</evidence>
<dbReference type="EMBL" id="BTRK01000004">
    <property type="protein sequence ID" value="GMR50564.1"/>
    <property type="molecule type" value="Genomic_DNA"/>
</dbReference>
<sequence>MENKIQFAYFRVSDLTNELEKERQKNRKWDEKYQFAVRTAGTVKAQLVEERRTAKERIGKLMSQNAQYASMFLQSLQSPNVDGISLKRKFVEEDMDDEEEEEE</sequence>
<name>A0AAN5I3S3_9BILA</name>
<evidence type="ECO:0000313" key="2">
    <source>
        <dbReference type="EMBL" id="GMR50564.1"/>
    </source>
</evidence>
<feature type="non-terminal residue" evidence="2">
    <location>
        <position position="103"/>
    </location>
</feature>
<dbReference type="Proteomes" id="UP001328107">
    <property type="component" value="Unassembled WGS sequence"/>
</dbReference>
<protein>
    <submittedName>
        <fullName evidence="2">Uncharacterized protein</fullName>
    </submittedName>
</protein>
<accession>A0AAN5I3S3</accession>
<gene>
    <name evidence="2" type="ORF">PMAYCL1PPCAC_20759</name>
</gene>
<evidence type="ECO:0000313" key="3">
    <source>
        <dbReference type="Proteomes" id="UP001328107"/>
    </source>
</evidence>
<dbReference type="AlphaFoldDB" id="A0AAN5I3S3"/>